<evidence type="ECO:0000256" key="8">
    <source>
        <dbReference type="ARBA" id="ARBA00035676"/>
    </source>
</evidence>
<dbReference type="GO" id="GO:0008696">
    <property type="term" value="F:4-amino-4-deoxychorismate lyase activity"/>
    <property type="evidence" value="ECO:0007669"/>
    <property type="project" value="UniProtKB-UniRule"/>
</dbReference>
<dbReference type="Gene3D" id="3.20.10.10">
    <property type="entry name" value="D-amino Acid Aminotransferase, subunit A, domain 2"/>
    <property type="match status" value="1"/>
</dbReference>
<evidence type="ECO:0000256" key="1">
    <source>
        <dbReference type="ARBA" id="ARBA00001933"/>
    </source>
</evidence>
<dbReference type="GO" id="GO:0046656">
    <property type="term" value="P:folic acid biosynthetic process"/>
    <property type="evidence" value="ECO:0007669"/>
    <property type="project" value="UniProtKB-KW"/>
</dbReference>
<evidence type="ECO:0000256" key="9">
    <source>
        <dbReference type="ARBA" id="ARBA00049529"/>
    </source>
</evidence>
<keyword evidence="6 11" id="KW-0456">Lyase</keyword>
<keyword evidence="5" id="KW-0289">Folate biosynthesis</keyword>
<dbReference type="GO" id="GO:0030170">
    <property type="term" value="F:pyridoxal phosphate binding"/>
    <property type="evidence" value="ECO:0007669"/>
    <property type="project" value="InterPro"/>
</dbReference>
<dbReference type="NCBIfam" id="TIGR03461">
    <property type="entry name" value="pabC_Proteo"/>
    <property type="match status" value="1"/>
</dbReference>
<evidence type="ECO:0000256" key="10">
    <source>
        <dbReference type="NCBIfam" id="TIGR03461"/>
    </source>
</evidence>
<dbReference type="EMBL" id="MLCN01000008">
    <property type="protein sequence ID" value="ONG41679.1"/>
    <property type="molecule type" value="Genomic_DNA"/>
</dbReference>
<evidence type="ECO:0000256" key="5">
    <source>
        <dbReference type="ARBA" id="ARBA00022909"/>
    </source>
</evidence>
<dbReference type="AlphaFoldDB" id="A0A1S8CXZ6"/>
<evidence type="ECO:0000256" key="6">
    <source>
        <dbReference type="ARBA" id="ARBA00023239"/>
    </source>
</evidence>
<dbReference type="PANTHER" id="PTHR42743">
    <property type="entry name" value="AMINO-ACID AMINOTRANSFERASE"/>
    <property type="match status" value="1"/>
</dbReference>
<evidence type="ECO:0000256" key="2">
    <source>
        <dbReference type="ARBA" id="ARBA00009320"/>
    </source>
</evidence>
<dbReference type="InterPro" id="IPR050571">
    <property type="entry name" value="Class-IV_PLP-Dep_Aminotrnsfr"/>
</dbReference>
<name>A0A1S8CXZ6_9GAMM</name>
<gene>
    <name evidence="11" type="ORF">BKE30_04475</name>
</gene>
<comment type="catalytic activity">
    <reaction evidence="9">
        <text>4-amino-4-deoxychorismate = 4-aminobenzoate + pyruvate + H(+)</text>
        <dbReference type="Rhea" id="RHEA:16201"/>
        <dbReference type="ChEBI" id="CHEBI:15361"/>
        <dbReference type="ChEBI" id="CHEBI:15378"/>
        <dbReference type="ChEBI" id="CHEBI:17836"/>
        <dbReference type="ChEBI" id="CHEBI:58406"/>
        <dbReference type="EC" id="4.1.3.38"/>
    </reaction>
</comment>
<keyword evidence="12" id="KW-1185">Reference proteome</keyword>
<comment type="cofactor">
    <cofactor evidence="1">
        <name>pyridoxal 5'-phosphate</name>
        <dbReference type="ChEBI" id="CHEBI:597326"/>
    </cofactor>
</comment>
<comment type="pathway">
    <text evidence="7">Cofactor biosynthesis; tetrahydrofolate biosynthesis; 4-aminobenzoate from chorismate: step 2/2.</text>
</comment>
<dbReference type="STRING" id="1907941.BKE30_04475"/>
<protein>
    <recommendedName>
        <fullName evidence="8 10">Aminodeoxychorismate lyase</fullName>
        <ecNumber evidence="8 10">4.1.3.38</ecNumber>
    </recommendedName>
</protein>
<dbReference type="InterPro" id="IPR036038">
    <property type="entry name" value="Aminotransferase-like"/>
</dbReference>
<evidence type="ECO:0000313" key="11">
    <source>
        <dbReference type="EMBL" id="ONG41679.1"/>
    </source>
</evidence>
<comment type="similarity">
    <text evidence="2">Belongs to the class-IV pyridoxal-phosphate-dependent aminotransferase family.</text>
</comment>
<dbReference type="PANTHER" id="PTHR42743:SF2">
    <property type="entry name" value="AMINODEOXYCHORISMATE LYASE"/>
    <property type="match status" value="1"/>
</dbReference>
<dbReference type="GO" id="GO:0008153">
    <property type="term" value="P:4-aminobenzoate biosynthetic process"/>
    <property type="evidence" value="ECO:0007669"/>
    <property type="project" value="UniProtKB-UniRule"/>
</dbReference>
<dbReference type="Proteomes" id="UP000192132">
    <property type="component" value="Unassembled WGS sequence"/>
</dbReference>
<dbReference type="GO" id="GO:0005829">
    <property type="term" value="C:cytosol"/>
    <property type="evidence" value="ECO:0007669"/>
    <property type="project" value="TreeGrafter"/>
</dbReference>
<proteinExistence type="inferred from homology"/>
<reference evidence="11 12" key="1">
    <citation type="submission" date="2016-10" db="EMBL/GenBank/DDBJ databases">
        <title>Draft Genome sequence of Alkanindiges sp. strain H1.</title>
        <authorList>
            <person name="Subhash Y."/>
            <person name="Lee S."/>
        </authorList>
    </citation>
    <scope>NUCLEOTIDE SEQUENCE [LARGE SCALE GENOMIC DNA]</scope>
    <source>
        <strain evidence="11 12">H1</strain>
    </source>
</reference>
<evidence type="ECO:0000256" key="3">
    <source>
        <dbReference type="ARBA" id="ARBA00011738"/>
    </source>
</evidence>
<comment type="caution">
    <text evidence="11">The sequence shown here is derived from an EMBL/GenBank/DDBJ whole genome shotgun (WGS) entry which is preliminary data.</text>
</comment>
<dbReference type="OrthoDB" id="9805628at2"/>
<dbReference type="InterPro" id="IPR017824">
    <property type="entry name" value="Aminodeoxychorismate_lyase_IV"/>
</dbReference>
<evidence type="ECO:0000256" key="4">
    <source>
        <dbReference type="ARBA" id="ARBA00022898"/>
    </source>
</evidence>
<organism evidence="11 12">
    <name type="scientific">Alkanindiges hydrocarboniclasticus</name>
    <dbReference type="NCBI Taxonomy" id="1907941"/>
    <lineage>
        <taxon>Bacteria</taxon>
        <taxon>Pseudomonadati</taxon>
        <taxon>Pseudomonadota</taxon>
        <taxon>Gammaproteobacteria</taxon>
        <taxon>Moraxellales</taxon>
        <taxon>Moraxellaceae</taxon>
        <taxon>Alkanindiges</taxon>
    </lineage>
</organism>
<accession>A0A1S8CXZ6</accession>
<dbReference type="Pfam" id="PF01063">
    <property type="entry name" value="Aminotran_4"/>
    <property type="match status" value="1"/>
</dbReference>
<dbReference type="EC" id="4.1.3.38" evidence="8 10"/>
<evidence type="ECO:0000313" key="12">
    <source>
        <dbReference type="Proteomes" id="UP000192132"/>
    </source>
</evidence>
<evidence type="ECO:0000256" key="7">
    <source>
        <dbReference type="ARBA" id="ARBA00035633"/>
    </source>
</evidence>
<comment type="subunit">
    <text evidence="3">Homodimer.</text>
</comment>
<dbReference type="InterPro" id="IPR043132">
    <property type="entry name" value="BCAT-like_C"/>
</dbReference>
<dbReference type="Gene3D" id="3.30.470.10">
    <property type="match status" value="1"/>
</dbReference>
<dbReference type="SUPFAM" id="SSF56752">
    <property type="entry name" value="D-aminoacid aminotransferase-like PLP-dependent enzymes"/>
    <property type="match status" value="1"/>
</dbReference>
<dbReference type="InterPro" id="IPR001544">
    <property type="entry name" value="Aminotrans_IV"/>
</dbReference>
<keyword evidence="4" id="KW-0663">Pyridoxal phosphate</keyword>
<sequence>MISIKNGKYCQQVDCQDRAFLYGDGFFTTIRLEDGKLCLWQRHIERLIQCADQLGFNLDIEVLEQQVQDFLKDHDRSFGIVKIIVSRGLGERGYLPPEQSADIYIQFFPAEKPEVVAEPAQPIESGLLQLTLGHVMPAIAGLKTLNRMEQVLLRQELAATTWPEALVSDIQGNLIEGVYSNCFFYMDDKWYTPLLDQAGIAGVMRAEILAQMLADNIPHLITHIPKTVVDQIEALFFCNALSGIVPVKSLNSRPLNTKPVEQLKQKLHGLSY</sequence>
<dbReference type="RefSeq" id="WP_076877434.1">
    <property type="nucleotide sequence ID" value="NZ_MLCN01000008.1"/>
</dbReference>
<dbReference type="InterPro" id="IPR043131">
    <property type="entry name" value="BCAT-like_N"/>
</dbReference>